<evidence type="ECO:0000313" key="4">
    <source>
        <dbReference type="Proteomes" id="UP000029867"/>
    </source>
</evidence>
<protein>
    <submittedName>
        <fullName evidence="3">Uncharacterized protein</fullName>
    </submittedName>
</protein>
<dbReference type="Proteomes" id="UP000029867">
    <property type="component" value="Unassembled WGS sequence"/>
</dbReference>
<organism evidence="3 4">
    <name type="scientific">Pichia kudriavzevii</name>
    <name type="common">Yeast</name>
    <name type="synonym">Issatchenkia orientalis</name>
    <dbReference type="NCBI Taxonomy" id="4909"/>
    <lineage>
        <taxon>Eukaryota</taxon>
        <taxon>Fungi</taxon>
        <taxon>Dikarya</taxon>
        <taxon>Ascomycota</taxon>
        <taxon>Saccharomycotina</taxon>
        <taxon>Pichiomycetes</taxon>
        <taxon>Pichiales</taxon>
        <taxon>Pichiaceae</taxon>
        <taxon>Pichia</taxon>
    </lineage>
</organism>
<feature type="signal peptide" evidence="2">
    <location>
        <begin position="1"/>
        <end position="20"/>
    </location>
</feature>
<dbReference type="HOGENOM" id="CLU_763040_0_0_1"/>
<dbReference type="AlphaFoldDB" id="A0A099NWH5"/>
<evidence type="ECO:0000256" key="1">
    <source>
        <dbReference type="SAM" id="MobiDB-lite"/>
    </source>
</evidence>
<feature type="chain" id="PRO_5001951550" evidence="2">
    <location>
        <begin position="21"/>
        <end position="363"/>
    </location>
</feature>
<keyword evidence="2" id="KW-0732">Signal</keyword>
<evidence type="ECO:0000256" key="2">
    <source>
        <dbReference type="SAM" id="SignalP"/>
    </source>
</evidence>
<feature type="region of interest" description="Disordered" evidence="1">
    <location>
        <begin position="162"/>
        <end position="183"/>
    </location>
</feature>
<sequence>MKFATILSTALLSTLANSAALPKNDYKYFARRYYNESEPLTQPISAVQLDQTQSTAGVSLSSLNSASSQTSESSTAAPQTVATTAAPASIEETTTLPLESTSIYTDKNGQEQTTTFYLTTTLYITYDSKSSTITSTPSQQHKLAGVSSVGSLDVTASSAAPASTLTSNASSNSATPSITSATTSSTSVNIDDLVNSLQGLGKQADVAAVQSVLGSSIIDSTCPSASTVTVTVTPSECTSSDALIAPSNLKYMKVTSFSTATATTTLTVPITATLTVTDGSSVRVFTATSSVATAVEQTTVVTITATSTMTLSSETTGYATVTTTSTAYSTSDLTIDPASTGVSYSNGSLDSPAVNLWAKRSFL</sequence>
<dbReference type="EMBL" id="JQFK01000083">
    <property type="protein sequence ID" value="KGK36319.1"/>
    <property type="molecule type" value="Genomic_DNA"/>
</dbReference>
<dbReference type="VEuPathDB" id="FungiDB:C5L36_0D04730"/>
<gene>
    <name evidence="3" type="ORF">JL09_g4531</name>
</gene>
<accession>A0A099NWH5</accession>
<comment type="caution">
    <text evidence="3">The sequence shown here is derived from an EMBL/GenBank/DDBJ whole genome shotgun (WGS) entry which is preliminary data.</text>
</comment>
<feature type="region of interest" description="Disordered" evidence="1">
    <location>
        <begin position="60"/>
        <end position="92"/>
    </location>
</feature>
<name>A0A099NWH5_PICKU</name>
<evidence type="ECO:0000313" key="3">
    <source>
        <dbReference type="EMBL" id="KGK36319.1"/>
    </source>
</evidence>
<proteinExistence type="predicted"/>
<reference evidence="4" key="1">
    <citation type="journal article" date="2014" name="Microb. Cell Fact.">
        <title>Exploiting Issatchenkia orientalis SD108 for succinic acid production.</title>
        <authorList>
            <person name="Xiao H."/>
            <person name="Shao Z."/>
            <person name="Jiang Y."/>
            <person name="Dole S."/>
            <person name="Zhao H."/>
        </authorList>
    </citation>
    <scope>NUCLEOTIDE SEQUENCE [LARGE SCALE GENOMIC DNA]</scope>
    <source>
        <strain evidence="4">SD108</strain>
    </source>
</reference>